<keyword evidence="6" id="KW-1185">Reference proteome</keyword>
<dbReference type="GO" id="GO:0004252">
    <property type="term" value="F:serine-type endopeptidase activity"/>
    <property type="evidence" value="ECO:0007669"/>
    <property type="project" value="InterPro"/>
</dbReference>
<evidence type="ECO:0000256" key="3">
    <source>
        <dbReference type="ARBA" id="ARBA00022801"/>
    </source>
</evidence>
<dbReference type="InterPro" id="IPR008979">
    <property type="entry name" value="Galactose-bd-like_sf"/>
</dbReference>
<dbReference type="GO" id="GO:0008237">
    <property type="term" value="F:metallopeptidase activity"/>
    <property type="evidence" value="ECO:0007669"/>
    <property type="project" value="InterPro"/>
</dbReference>
<dbReference type="GO" id="GO:0006508">
    <property type="term" value="P:proteolysis"/>
    <property type="evidence" value="ECO:0007669"/>
    <property type="project" value="UniProtKB-KW"/>
</dbReference>
<comment type="caution">
    <text evidence="5">The sequence shown here is derived from an EMBL/GenBank/DDBJ whole genome shotgun (WGS) entry which is preliminary data.</text>
</comment>
<dbReference type="InterPro" id="IPR013783">
    <property type="entry name" value="Ig-like_fold"/>
</dbReference>
<dbReference type="InterPro" id="IPR002884">
    <property type="entry name" value="P_dom"/>
</dbReference>
<dbReference type="Proteomes" id="UP000248987">
    <property type="component" value="Unassembled WGS sequence"/>
</dbReference>
<name>A0A327SAU6_9FLAO</name>
<keyword evidence="2" id="KW-0732">Signal</keyword>
<dbReference type="InterPro" id="IPR024079">
    <property type="entry name" value="MetalloPept_cat_dom_sf"/>
</dbReference>
<proteinExistence type="predicted"/>
<evidence type="ECO:0000256" key="2">
    <source>
        <dbReference type="ARBA" id="ARBA00022729"/>
    </source>
</evidence>
<sequence>MKNRYLKTPLFLIVILAFSIGYGQKSASPWTKTTKNNVAQRTLLPQKTVPQNASYYQLDMGVLKSNLQNAPQRDSGRQSKTLLDFPNADGSMETFTIMEYSVMHPELQAKFPDIRSYVGYGLKNAATVVYFSVSPSGLHSMTMSIENGVQFINPYTSDGVYEAFSRSAIPVTANLFECGVMEDGLSRSVDLDLDVAAARNANDGKRRTFRLAVGTSIEYTNFHGGTVASALDAINATMTRVNAIYESELSIRMTLVANNNLLISTTGNSLFSNEGNINATTGIINSIIGEGAYDMGHTFTTASGGSAYLARVCTNTKGAATTGLPQPIGDPFNVDFVAHEMGHQFGATHTFNGTTGFCTPGNRTGITAYEPGSGSTIMAYAGTCSPQNVQPNSGDYFHQASLQQIWKNITEGSSTCASITVTGNIGPSVDAGVSYTIPISTPYKLSGSSTDPDGTGTHTYTWEQFDLGPAGVPTVTTEFGPMVRSFQDTPNPVRYIPRLQDALANGGTSTTYEKLASIERVLNFALTVRDNDSRGGQTAVDYMSVTTIDSPGPFRVTSQTSEVTWEIGSNKTVTWDVADTNIGLVNTLFVNIKLSIDGGVTFPYFLATNVPNDGSHVISVPAGTITNKARIMVEGAGNIFYNLNIANFKIIDVDYLVNFSPMTVTVCRSNNAVYNFTYNTYRGYNQNTVFSAINLPTGASATFSPTSASADGTPGTMTITGLGSIGPGTYEFSAVGTSGSITNSSVLELNLFSNSIATIALIAPINDAAGLYSNVELSWEDDVNVEDYLLEISTTSNFNNIVDSQMLTTNLYEAALELETVYYWRVTGTNRCSGNTTSSINTFSTGVSTCNMSITATDTPIAISPTGSNTYSSALMVTENLPITDVNVKVNIQHEWAKDLRLVLISPKGVSILLSNNNSLTEGENYTNTIFDQQATESITQGSAPFTGSYIPEGDLSVLNGELSAGTWRLQVTDLFDTDGGSLLEYTLQLCLARPLSLEDNSFEAFAIFPNPNQGAFTIKLKSTSGEAIKIEVYDIRGRKVQENRYENTTNFREVIRLDNIQSGMYLINISDGLRTVTKKILVN</sequence>
<evidence type="ECO:0000313" key="5">
    <source>
        <dbReference type="EMBL" id="RAJ25888.1"/>
    </source>
</evidence>
<accession>A0A327SAU6</accession>
<dbReference type="PROSITE" id="PS51829">
    <property type="entry name" value="P_HOMO_B"/>
    <property type="match status" value="1"/>
</dbReference>
<dbReference type="Gene3D" id="3.40.390.10">
    <property type="entry name" value="Collagenase (Catalytic Domain)"/>
    <property type="match status" value="1"/>
</dbReference>
<evidence type="ECO:0000256" key="1">
    <source>
        <dbReference type="ARBA" id="ARBA00022670"/>
    </source>
</evidence>
<dbReference type="SUPFAM" id="SSF49785">
    <property type="entry name" value="Galactose-binding domain-like"/>
    <property type="match status" value="1"/>
</dbReference>
<dbReference type="Pfam" id="PF18962">
    <property type="entry name" value="Por_Secre_tail"/>
    <property type="match status" value="1"/>
</dbReference>
<organism evidence="5 6">
    <name type="scientific">Gelidibacter algens</name>
    <dbReference type="NCBI Taxonomy" id="49280"/>
    <lineage>
        <taxon>Bacteria</taxon>
        <taxon>Pseudomonadati</taxon>
        <taxon>Bacteroidota</taxon>
        <taxon>Flavobacteriia</taxon>
        <taxon>Flavobacteriales</taxon>
        <taxon>Flavobacteriaceae</taxon>
        <taxon>Gelidibacter</taxon>
    </lineage>
</organism>
<dbReference type="InterPro" id="IPR026444">
    <property type="entry name" value="Secre_tail"/>
</dbReference>
<dbReference type="NCBIfam" id="TIGR04183">
    <property type="entry name" value="Por_Secre_tail"/>
    <property type="match status" value="1"/>
</dbReference>
<dbReference type="Pfam" id="PF01483">
    <property type="entry name" value="P_proprotein"/>
    <property type="match status" value="1"/>
</dbReference>
<dbReference type="EMBL" id="QLLQ01000003">
    <property type="protein sequence ID" value="RAJ25888.1"/>
    <property type="molecule type" value="Genomic_DNA"/>
</dbReference>
<keyword evidence="1" id="KW-0645">Protease</keyword>
<reference evidence="5 6" key="1">
    <citation type="submission" date="2018-06" db="EMBL/GenBank/DDBJ databases">
        <title>Genomic Encyclopedia of Archaeal and Bacterial Type Strains, Phase II (KMG-II): from individual species to whole genera.</title>
        <authorList>
            <person name="Goeker M."/>
        </authorList>
    </citation>
    <scope>NUCLEOTIDE SEQUENCE [LARGE SCALE GENOMIC DNA]</scope>
    <source>
        <strain evidence="5 6">DSM 12408</strain>
    </source>
</reference>
<keyword evidence="3" id="KW-0378">Hydrolase</keyword>
<gene>
    <name evidence="5" type="ORF">LX77_01305</name>
</gene>
<dbReference type="Gene3D" id="2.60.40.10">
    <property type="entry name" value="Immunoglobulins"/>
    <property type="match status" value="1"/>
</dbReference>
<feature type="domain" description="P/Homo B" evidence="4">
    <location>
        <begin position="845"/>
        <end position="997"/>
    </location>
</feature>
<dbReference type="SUPFAM" id="SSF55486">
    <property type="entry name" value="Metalloproteases ('zincins'), catalytic domain"/>
    <property type="match status" value="1"/>
</dbReference>
<dbReference type="RefSeq" id="WP_169817238.1">
    <property type="nucleotide sequence ID" value="NZ_LZRN01000007.1"/>
</dbReference>
<dbReference type="Gene3D" id="2.60.120.260">
    <property type="entry name" value="Galactose-binding domain-like"/>
    <property type="match status" value="1"/>
</dbReference>
<dbReference type="Pfam" id="PF13583">
    <property type="entry name" value="Reprolysin_4"/>
    <property type="match status" value="1"/>
</dbReference>
<evidence type="ECO:0000313" key="6">
    <source>
        <dbReference type="Proteomes" id="UP000248987"/>
    </source>
</evidence>
<protein>
    <submittedName>
        <fullName evidence="5">Putative secreted protein (Por secretion system target)</fullName>
    </submittedName>
</protein>
<evidence type="ECO:0000259" key="4">
    <source>
        <dbReference type="PROSITE" id="PS51829"/>
    </source>
</evidence>
<dbReference type="AlphaFoldDB" id="A0A327SAU6"/>